<evidence type="ECO:0000256" key="7">
    <source>
        <dbReference type="SAM" id="SignalP"/>
    </source>
</evidence>
<dbReference type="EMBL" id="NBIV01000107">
    <property type="protein sequence ID" value="PXF43927.1"/>
    <property type="molecule type" value="Genomic_DNA"/>
</dbReference>
<sequence length="436" mass="48868">MTPAPTLLRLLLALLPLLTAAVHAHAVLTDPPQRGVLNPANKFNRGSERWTNAPMDLKAHFPAGDKNDAPGAAARSQLRASANNWVPFDPLNPNFRWRAGVCGDPKRGEQQHMRGGRFYFGAQITRTYKQGELIPIEVNVVAHHNGFFQFHICDVAKCGGEISEQCFRDRHCYALKRAPNAACDSGFDKQCAPIDPNFPYRWYLPCATKPENSQERMGMDKMLWQLPDNLSCDHCVLQWFWSAANTCNPPGVIAFYDGPNRPRNWGNCFGQSGARGGVTRVQRNCSPRRNPEEYYQCADVRILSRQSAPPPANARQPRPVSAPTSVVSNGALQYVRLYADGREVVKLAAQNVVDVSAYSKLTFEAVAAQSLSSVHFDIDGTPLWTDWTAPYFMFGNRKRTPAYWKHPIFNRRFVLRVRAPQNGLQLQMSVTLVNKS</sequence>
<proteinExistence type="inferred from homology"/>
<keyword evidence="5" id="KW-0325">Glycoprotein</keyword>
<evidence type="ECO:0000256" key="6">
    <source>
        <dbReference type="ARBA" id="ARBA00034311"/>
    </source>
</evidence>
<comment type="caution">
    <text evidence="9">The sequence shown here is derived from an EMBL/GenBank/DDBJ whole genome shotgun (WGS) entry which is preliminary data.</text>
</comment>
<keyword evidence="10" id="KW-1185">Reference proteome</keyword>
<evidence type="ECO:0000259" key="8">
    <source>
        <dbReference type="Pfam" id="PF03067"/>
    </source>
</evidence>
<accession>A0A2V3IPE7</accession>
<dbReference type="Proteomes" id="UP000247409">
    <property type="component" value="Unassembled WGS sequence"/>
</dbReference>
<comment type="cofactor">
    <cofactor evidence="1">
        <name>Cu(2+)</name>
        <dbReference type="ChEBI" id="CHEBI:29036"/>
    </cofactor>
</comment>
<feature type="domain" description="Chitin-binding type-4" evidence="8">
    <location>
        <begin position="25"/>
        <end position="300"/>
    </location>
</feature>
<dbReference type="PANTHER" id="PTHR36575">
    <property type="entry name" value="BINDING PROTEIN, PUTATIVE (AFU_ORTHOLOGUE AFUA_1G14430)-RELATED"/>
    <property type="match status" value="1"/>
</dbReference>
<evidence type="ECO:0000256" key="1">
    <source>
        <dbReference type="ARBA" id="ARBA00001973"/>
    </source>
</evidence>
<evidence type="ECO:0000256" key="2">
    <source>
        <dbReference type="ARBA" id="ARBA00022723"/>
    </source>
</evidence>
<evidence type="ECO:0000256" key="5">
    <source>
        <dbReference type="ARBA" id="ARBA00023180"/>
    </source>
</evidence>
<dbReference type="GO" id="GO:0046872">
    <property type="term" value="F:metal ion binding"/>
    <property type="evidence" value="ECO:0007669"/>
    <property type="project" value="UniProtKB-KW"/>
</dbReference>
<keyword evidence="2" id="KW-0479">Metal-binding</keyword>
<comment type="similarity">
    <text evidence="6">Belongs to the polysaccharide monooxygenase AA13 family.</text>
</comment>
<dbReference type="OrthoDB" id="64893at2759"/>
<dbReference type="AlphaFoldDB" id="A0A2V3IPE7"/>
<evidence type="ECO:0000313" key="10">
    <source>
        <dbReference type="Proteomes" id="UP000247409"/>
    </source>
</evidence>
<keyword evidence="4" id="KW-1015">Disulfide bond</keyword>
<name>A0A2V3IPE7_9FLOR</name>
<dbReference type="Pfam" id="PF03067">
    <property type="entry name" value="LPMO_10"/>
    <property type="match status" value="1"/>
</dbReference>
<organism evidence="9 10">
    <name type="scientific">Gracilariopsis chorda</name>
    <dbReference type="NCBI Taxonomy" id="448386"/>
    <lineage>
        <taxon>Eukaryota</taxon>
        <taxon>Rhodophyta</taxon>
        <taxon>Florideophyceae</taxon>
        <taxon>Rhodymeniophycidae</taxon>
        <taxon>Gracilariales</taxon>
        <taxon>Gracilariaceae</taxon>
        <taxon>Gracilariopsis</taxon>
    </lineage>
</organism>
<evidence type="ECO:0000256" key="4">
    <source>
        <dbReference type="ARBA" id="ARBA00023157"/>
    </source>
</evidence>
<dbReference type="PANTHER" id="PTHR36575:SF2">
    <property type="entry name" value="CHITIN-BINDING TYPE-4 DOMAIN-CONTAINING PROTEIN-RELATED"/>
    <property type="match status" value="1"/>
</dbReference>
<dbReference type="InterPro" id="IPR004302">
    <property type="entry name" value="Cellulose/chitin-bd_N"/>
</dbReference>
<reference evidence="9 10" key="1">
    <citation type="journal article" date="2018" name="Mol. Biol. Evol.">
        <title>Analysis of the draft genome of the red seaweed Gracilariopsis chorda provides insights into genome size evolution in Rhodophyta.</title>
        <authorList>
            <person name="Lee J."/>
            <person name="Yang E.C."/>
            <person name="Graf L."/>
            <person name="Yang J.H."/>
            <person name="Qiu H."/>
            <person name="Zel Zion U."/>
            <person name="Chan C.X."/>
            <person name="Stephens T.G."/>
            <person name="Weber A.P.M."/>
            <person name="Boo G.H."/>
            <person name="Boo S.M."/>
            <person name="Kim K.M."/>
            <person name="Shin Y."/>
            <person name="Jung M."/>
            <person name="Lee S.J."/>
            <person name="Yim H.S."/>
            <person name="Lee J.H."/>
            <person name="Bhattacharya D."/>
            <person name="Yoon H.S."/>
        </authorList>
    </citation>
    <scope>NUCLEOTIDE SEQUENCE [LARGE SCALE GENOMIC DNA]</scope>
    <source>
        <strain evidence="9 10">SKKU-2015</strain>
        <tissue evidence="9">Whole body</tissue>
    </source>
</reference>
<gene>
    <name evidence="9" type="ORF">BWQ96_06296</name>
</gene>
<keyword evidence="3" id="KW-0186">Copper</keyword>
<feature type="chain" id="PRO_5016163943" description="Chitin-binding type-4 domain-containing protein" evidence="7">
    <location>
        <begin position="25"/>
        <end position="436"/>
    </location>
</feature>
<keyword evidence="7" id="KW-0732">Signal</keyword>
<protein>
    <recommendedName>
        <fullName evidence="8">Chitin-binding type-4 domain-containing protein</fullName>
    </recommendedName>
</protein>
<feature type="signal peptide" evidence="7">
    <location>
        <begin position="1"/>
        <end position="24"/>
    </location>
</feature>
<dbReference type="InterPro" id="IPR052282">
    <property type="entry name" value="Starch-active_LPMO"/>
</dbReference>
<evidence type="ECO:0000256" key="3">
    <source>
        <dbReference type="ARBA" id="ARBA00023008"/>
    </source>
</evidence>
<evidence type="ECO:0000313" key="9">
    <source>
        <dbReference type="EMBL" id="PXF43927.1"/>
    </source>
</evidence>